<proteinExistence type="predicted"/>
<gene>
    <name evidence="1" type="ORF">PZE19_16490</name>
</gene>
<comment type="caution">
    <text evidence="1">The sequence shown here is derived from an EMBL/GenBank/DDBJ whole genome shotgun (WGS) entry which is preliminary data.</text>
</comment>
<name>A0ABT6FCV0_9BACT</name>
<protein>
    <submittedName>
        <fullName evidence="1">Uncharacterized protein</fullName>
    </submittedName>
</protein>
<sequence>MTASIAHLADVYARRLADPIAAAIDDWLAQLDWDDLRDASADVVGDHVEARDHLDGGVAHGLGPARRA</sequence>
<dbReference type="EMBL" id="JARRAG010000002">
    <property type="protein sequence ID" value="MDG3005391.1"/>
    <property type="molecule type" value="Genomic_DNA"/>
</dbReference>
<evidence type="ECO:0000313" key="2">
    <source>
        <dbReference type="Proteomes" id="UP001216907"/>
    </source>
</evidence>
<dbReference type="Proteomes" id="UP001216907">
    <property type="component" value="Unassembled WGS sequence"/>
</dbReference>
<reference evidence="1 2" key="1">
    <citation type="submission" date="2023-03" db="EMBL/GenBank/DDBJ databases">
        <title>Paludisphaera mucosa sp. nov. a novel planctomycete from northern fen.</title>
        <authorList>
            <person name="Ivanova A."/>
        </authorList>
    </citation>
    <scope>NUCLEOTIDE SEQUENCE [LARGE SCALE GENOMIC DNA]</scope>
    <source>
        <strain evidence="1 2">Pla2</strain>
    </source>
</reference>
<accession>A0ABT6FCV0</accession>
<keyword evidence="2" id="KW-1185">Reference proteome</keyword>
<evidence type="ECO:0000313" key="1">
    <source>
        <dbReference type="EMBL" id="MDG3005391.1"/>
    </source>
</evidence>
<dbReference type="RefSeq" id="WP_277861732.1">
    <property type="nucleotide sequence ID" value="NZ_JARRAG010000002.1"/>
</dbReference>
<organism evidence="1 2">
    <name type="scientific">Paludisphaera mucosa</name>
    <dbReference type="NCBI Taxonomy" id="3030827"/>
    <lineage>
        <taxon>Bacteria</taxon>
        <taxon>Pseudomonadati</taxon>
        <taxon>Planctomycetota</taxon>
        <taxon>Planctomycetia</taxon>
        <taxon>Isosphaerales</taxon>
        <taxon>Isosphaeraceae</taxon>
        <taxon>Paludisphaera</taxon>
    </lineage>
</organism>